<dbReference type="Proteomes" id="UP000703269">
    <property type="component" value="Unassembled WGS sequence"/>
</dbReference>
<comment type="caution">
    <text evidence="2">The sequence shown here is derived from an EMBL/GenBank/DDBJ whole genome shotgun (WGS) entry which is preliminary data.</text>
</comment>
<dbReference type="EMBL" id="BPQB01000140">
    <property type="protein sequence ID" value="GJF00213.1"/>
    <property type="molecule type" value="Genomic_DNA"/>
</dbReference>
<dbReference type="SUPFAM" id="SSF54695">
    <property type="entry name" value="POZ domain"/>
    <property type="match status" value="1"/>
</dbReference>
<dbReference type="AlphaFoldDB" id="A0A9P3LNL6"/>
<evidence type="ECO:0000313" key="3">
    <source>
        <dbReference type="Proteomes" id="UP000703269"/>
    </source>
</evidence>
<feature type="region of interest" description="Disordered" evidence="1">
    <location>
        <begin position="75"/>
        <end position="105"/>
    </location>
</feature>
<keyword evidence="3" id="KW-1185">Reference proteome</keyword>
<dbReference type="OrthoDB" id="6359816at2759"/>
<feature type="compositionally biased region" description="Acidic residues" evidence="1">
    <location>
        <begin position="96"/>
        <end position="105"/>
    </location>
</feature>
<evidence type="ECO:0000256" key="1">
    <source>
        <dbReference type="SAM" id="MobiDB-lite"/>
    </source>
</evidence>
<proteinExistence type="predicted"/>
<feature type="region of interest" description="Disordered" evidence="1">
    <location>
        <begin position="305"/>
        <end position="324"/>
    </location>
</feature>
<feature type="compositionally biased region" description="Polar residues" evidence="1">
    <location>
        <begin position="521"/>
        <end position="531"/>
    </location>
</feature>
<gene>
    <name evidence="2" type="ORF">PsYK624_164930</name>
</gene>
<protein>
    <recommendedName>
        <fullName evidence="4">BTB domain-containing protein</fullName>
    </recommendedName>
</protein>
<evidence type="ECO:0008006" key="4">
    <source>
        <dbReference type="Google" id="ProtNLM"/>
    </source>
</evidence>
<feature type="region of interest" description="Disordered" evidence="1">
    <location>
        <begin position="457"/>
        <end position="552"/>
    </location>
</feature>
<feature type="compositionally biased region" description="Low complexity" evidence="1">
    <location>
        <begin position="305"/>
        <end position="318"/>
    </location>
</feature>
<feature type="region of interest" description="Disordered" evidence="1">
    <location>
        <begin position="122"/>
        <end position="142"/>
    </location>
</feature>
<organism evidence="2 3">
    <name type="scientific">Phanerochaete sordida</name>
    <dbReference type="NCBI Taxonomy" id="48140"/>
    <lineage>
        <taxon>Eukaryota</taxon>
        <taxon>Fungi</taxon>
        <taxon>Dikarya</taxon>
        <taxon>Basidiomycota</taxon>
        <taxon>Agaricomycotina</taxon>
        <taxon>Agaricomycetes</taxon>
        <taxon>Polyporales</taxon>
        <taxon>Phanerochaetaceae</taxon>
        <taxon>Phanerochaete</taxon>
    </lineage>
</organism>
<accession>A0A9P3LNL6</accession>
<reference evidence="2 3" key="1">
    <citation type="submission" date="2021-08" db="EMBL/GenBank/DDBJ databases">
        <title>Draft Genome Sequence of Phanerochaete sordida strain YK-624.</title>
        <authorList>
            <person name="Mori T."/>
            <person name="Dohra H."/>
            <person name="Suzuki T."/>
            <person name="Kawagishi H."/>
            <person name="Hirai H."/>
        </authorList>
    </citation>
    <scope>NUCLEOTIDE SEQUENCE [LARGE SCALE GENOMIC DNA]</scope>
    <source>
        <strain evidence="2 3">YK-624</strain>
    </source>
</reference>
<dbReference type="InterPro" id="IPR011333">
    <property type="entry name" value="SKP1/BTB/POZ_sf"/>
</dbReference>
<sequence length="552" mass="56533">MSPPSLHTLAKVPSGGGLDDALADALSGKPFNDVTFYTARSEDGGEPHAVHANSRILISASKYFRELLAKKNDDNEVDAAPSVSEAPVMPSGGARDEDDSMLGDSDDIDALESVLAAPSEVSFGDDEKVELPDSPPENTKSAATTVAAAAGTRVITLDNVAADTLEAAIFYIYTGNVAFLPLRSSISDEAQENHAKEHPNKPACSCKAAYRFADEAGLDELMQLAEAHLFAQLNSENILDEVFSPFSSQYPTILRKQVDILLEQHRTLATRAALAPIVARLVRGEMPHAARALTVLLDNIPTAQSESPARASAVPPASGLSTPEPATHDAALVAQSMFGKVGEDVASGEARATTTFGPGVTFGFGFRTASDASGSGLFTTKPHASPTDGTASAAQSISGQVSTAVSSAAGATTTFGQGATFGFASRATPNELRQGAGEQPQDTSQASASFYFGKPTASAHAAEGGTRSQTPMPAVRKSGFAFGSPTDGARSGQEARAALGTGSTGSGQRSAAERVERSDGALSQRSAQPQGLSGGFGTPSAGKGASGRGVSG</sequence>
<dbReference type="Gene3D" id="3.30.710.10">
    <property type="entry name" value="Potassium Channel Kv1.1, Chain A"/>
    <property type="match status" value="1"/>
</dbReference>
<evidence type="ECO:0000313" key="2">
    <source>
        <dbReference type="EMBL" id="GJF00213.1"/>
    </source>
</evidence>
<name>A0A9P3LNL6_9APHY</name>